<sequence length="334" mass="36333">MLLYQYSVLAAFASSVTASLNITILQPDVPFTPSPLPPSHADSDGEDIIVAFQNLGRTTIWKSIANITYEGDTWEPEGIVRLGADRYIVSANQYTESTVPYNATINGTDRTAGAGFAHLIVFSGDGTRIADATISQRGDIEYHNGGLDYDGENLWGAIAQYRPNSSAYVYKADPETLRPKTVVRYDDHLGGVVHDTTTHKITALNWGSRNASTFRLNKQPTQPPKVVRNPSFYIDYQDCKFLGHSALYDSKPIMLCGGIASYAFGSKVIYLGGIALVDVETMVPLAEVPITGQTALGYPLTANPIDASVEDGKLRLYLLPEQGNATLYVIEAQV</sequence>
<keyword evidence="3" id="KW-1185">Reference proteome</keyword>
<keyword evidence="1" id="KW-0732">Signal</keyword>
<reference evidence="2" key="1">
    <citation type="submission" date="2023-04" db="EMBL/GenBank/DDBJ databases">
        <title>Black Yeasts Isolated from many extreme environments.</title>
        <authorList>
            <person name="Coleine C."/>
            <person name="Stajich J.E."/>
            <person name="Selbmann L."/>
        </authorList>
    </citation>
    <scope>NUCLEOTIDE SEQUENCE</scope>
    <source>
        <strain evidence="2">CCFEE 5312</strain>
    </source>
</reference>
<dbReference type="EMBL" id="JAWDJX010000019">
    <property type="protein sequence ID" value="KAK3052684.1"/>
    <property type="molecule type" value="Genomic_DNA"/>
</dbReference>
<dbReference type="Proteomes" id="UP001271007">
    <property type="component" value="Unassembled WGS sequence"/>
</dbReference>
<evidence type="ECO:0000313" key="3">
    <source>
        <dbReference type="Proteomes" id="UP001271007"/>
    </source>
</evidence>
<feature type="signal peptide" evidence="1">
    <location>
        <begin position="1"/>
        <end position="18"/>
    </location>
</feature>
<evidence type="ECO:0000313" key="2">
    <source>
        <dbReference type="EMBL" id="KAK3052684.1"/>
    </source>
</evidence>
<dbReference type="AlphaFoldDB" id="A0AAJ0DLS4"/>
<proteinExistence type="predicted"/>
<dbReference type="Pfam" id="PF20055">
    <property type="entry name" value="DUF6454"/>
    <property type="match status" value="1"/>
</dbReference>
<gene>
    <name evidence="2" type="ORF">LTR09_006166</name>
</gene>
<evidence type="ECO:0000256" key="1">
    <source>
        <dbReference type="SAM" id="SignalP"/>
    </source>
</evidence>
<organism evidence="2 3">
    <name type="scientific">Extremus antarcticus</name>
    <dbReference type="NCBI Taxonomy" id="702011"/>
    <lineage>
        <taxon>Eukaryota</taxon>
        <taxon>Fungi</taxon>
        <taxon>Dikarya</taxon>
        <taxon>Ascomycota</taxon>
        <taxon>Pezizomycotina</taxon>
        <taxon>Dothideomycetes</taxon>
        <taxon>Dothideomycetidae</taxon>
        <taxon>Mycosphaerellales</taxon>
        <taxon>Extremaceae</taxon>
        <taxon>Extremus</taxon>
    </lineage>
</organism>
<protein>
    <submittedName>
        <fullName evidence="2">Uncharacterized protein</fullName>
    </submittedName>
</protein>
<comment type="caution">
    <text evidence="2">The sequence shown here is derived from an EMBL/GenBank/DDBJ whole genome shotgun (WGS) entry which is preliminary data.</text>
</comment>
<feature type="chain" id="PRO_5042608057" evidence="1">
    <location>
        <begin position="19"/>
        <end position="334"/>
    </location>
</feature>
<accession>A0AAJ0DLS4</accession>
<name>A0AAJ0DLS4_9PEZI</name>
<dbReference type="InterPro" id="IPR046312">
    <property type="entry name" value="DUF6454"/>
</dbReference>